<dbReference type="Proteomes" id="UP000095281">
    <property type="component" value="Unplaced"/>
</dbReference>
<reference evidence="2" key="1">
    <citation type="submission" date="2016-11" db="UniProtKB">
        <authorList>
            <consortium name="WormBaseParasite"/>
        </authorList>
    </citation>
    <scope>IDENTIFICATION</scope>
</reference>
<name>A0A1I8BBL1_MELHA</name>
<organism evidence="1 2">
    <name type="scientific">Meloidogyne hapla</name>
    <name type="common">Root-knot nematode worm</name>
    <dbReference type="NCBI Taxonomy" id="6305"/>
    <lineage>
        <taxon>Eukaryota</taxon>
        <taxon>Metazoa</taxon>
        <taxon>Ecdysozoa</taxon>
        <taxon>Nematoda</taxon>
        <taxon>Chromadorea</taxon>
        <taxon>Rhabditida</taxon>
        <taxon>Tylenchina</taxon>
        <taxon>Tylenchomorpha</taxon>
        <taxon>Tylenchoidea</taxon>
        <taxon>Meloidogynidae</taxon>
        <taxon>Meloidogyninae</taxon>
        <taxon>Meloidogyne</taxon>
    </lineage>
</organism>
<evidence type="ECO:0000313" key="1">
    <source>
        <dbReference type="Proteomes" id="UP000095281"/>
    </source>
</evidence>
<keyword evidence="1" id="KW-1185">Reference proteome</keyword>
<accession>A0A1I8BBL1</accession>
<dbReference type="Gene3D" id="1.10.1410.10">
    <property type="match status" value="1"/>
</dbReference>
<dbReference type="WBParaSite" id="MhA1_Contig1845.frz3.gene1">
    <property type="protein sequence ID" value="MhA1_Contig1845.frz3.gene1"/>
    <property type="gene ID" value="MhA1_Contig1845.frz3.gene1"/>
</dbReference>
<sequence length="286" mass="34160">MKSLQGKLGERYKKLIVLITKWCKNHSIYGEKFGFLNDKALNSLAYYLVVKDKDLPLFKILEKFHKIFEKGFELKFEEKVEISKKKVETKENLNFEFVYDHKNQDKWVILNSEFHKDNALEKLNKSTKEIIQHQMKIGSEKLNFVSKEILEGTSDEVIKQKWSDWLGDEENFVEQYNNFLLILCSHSNDSLRGPLFCEYFENDMEEKFPIEIKKLEDVEYIHIKPKKLLNNEKCPEKFKVLNEKLKDKIKEFTNNKVDDFRIRSKYLKKDELENVIRGIKQVKGDD</sequence>
<protein>
    <submittedName>
        <fullName evidence="2">Polynucleotide adenylyltransferase</fullName>
    </submittedName>
</protein>
<dbReference type="SUPFAM" id="SSF81631">
    <property type="entry name" value="PAP/OAS1 substrate-binding domain"/>
    <property type="match status" value="1"/>
</dbReference>
<evidence type="ECO:0000313" key="2">
    <source>
        <dbReference type="WBParaSite" id="MhA1_Contig1845.frz3.gene1"/>
    </source>
</evidence>
<dbReference type="AlphaFoldDB" id="A0A1I8BBL1"/>
<proteinExistence type="predicted"/>